<sequence>MRTPRFASARLLGSALALGTLTLSGCSSLMSEGTTAAAGVTGAAIATKVTDNAAVATGIGLGVQAGARAALQHTQRVVHAETQDLIAQVAGSLPDSTVGTWQVKHRIPLEPNEQGRVVVTRSISGPLVHCKEILFTVDTADGKATQVDFFIASICNDGKQWKWATAEPATARWGSLQ</sequence>
<proteinExistence type="predicted"/>
<comment type="caution">
    <text evidence="2">The sequence shown here is derived from an EMBL/GenBank/DDBJ whole genome shotgun (WGS) entry which is preliminary data.</text>
</comment>
<name>A0AAD2ANF2_9RALS</name>
<dbReference type="EMBL" id="CAUDKV010000005">
    <property type="protein sequence ID" value="CAJ0863594.1"/>
    <property type="molecule type" value="Genomic_DNA"/>
</dbReference>
<evidence type="ECO:0008006" key="6">
    <source>
        <dbReference type="Google" id="ProtNLM"/>
    </source>
</evidence>
<dbReference type="Proteomes" id="UP001190002">
    <property type="component" value="Unassembled WGS sequence"/>
</dbReference>
<evidence type="ECO:0000313" key="2">
    <source>
        <dbReference type="EMBL" id="CAJ0680528.1"/>
    </source>
</evidence>
<organism evidence="2 4">
    <name type="scientific">Ralstonia mannitolilytica</name>
    <dbReference type="NCBI Taxonomy" id="105219"/>
    <lineage>
        <taxon>Bacteria</taxon>
        <taxon>Pseudomonadati</taxon>
        <taxon>Pseudomonadota</taxon>
        <taxon>Betaproteobacteria</taxon>
        <taxon>Burkholderiales</taxon>
        <taxon>Burkholderiaceae</taxon>
        <taxon>Ralstonia</taxon>
    </lineage>
</organism>
<feature type="signal peptide" evidence="1">
    <location>
        <begin position="1"/>
        <end position="17"/>
    </location>
</feature>
<keyword evidence="1" id="KW-0732">Signal</keyword>
<evidence type="ECO:0000256" key="1">
    <source>
        <dbReference type="SAM" id="SignalP"/>
    </source>
</evidence>
<reference evidence="2 5" key="1">
    <citation type="submission" date="2023-07" db="EMBL/GenBank/DDBJ databases">
        <authorList>
            <person name="Peeters C."/>
        </authorList>
    </citation>
    <scope>NUCLEOTIDE SEQUENCE</scope>
    <source>
        <strain evidence="3 5">R-77569</strain>
        <strain evidence="2">R-77591</strain>
    </source>
</reference>
<dbReference type="EMBL" id="CATVXE010000003">
    <property type="protein sequence ID" value="CAJ0680528.1"/>
    <property type="molecule type" value="Genomic_DNA"/>
</dbReference>
<dbReference type="AlphaFoldDB" id="A0AAD2ANF2"/>
<feature type="chain" id="PRO_5041949367" description="Lipoprotein" evidence="1">
    <location>
        <begin position="18"/>
        <end position="177"/>
    </location>
</feature>
<dbReference type="RefSeq" id="WP_208623315.1">
    <property type="nucleotide sequence ID" value="NZ_CATVXE010000003.1"/>
</dbReference>
<protein>
    <recommendedName>
        <fullName evidence="6">Lipoprotein</fullName>
    </recommendedName>
</protein>
<gene>
    <name evidence="3" type="ORF">R77569_01631</name>
    <name evidence="2" type="ORF">R77591_00886</name>
</gene>
<keyword evidence="5" id="KW-1185">Reference proteome</keyword>
<dbReference type="Proteomes" id="UP001190452">
    <property type="component" value="Unassembled WGS sequence"/>
</dbReference>
<evidence type="ECO:0000313" key="5">
    <source>
        <dbReference type="Proteomes" id="UP001190452"/>
    </source>
</evidence>
<accession>A0AAD2ANF2</accession>
<dbReference type="PROSITE" id="PS51257">
    <property type="entry name" value="PROKAR_LIPOPROTEIN"/>
    <property type="match status" value="1"/>
</dbReference>
<evidence type="ECO:0000313" key="3">
    <source>
        <dbReference type="EMBL" id="CAJ0863594.1"/>
    </source>
</evidence>
<evidence type="ECO:0000313" key="4">
    <source>
        <dbReference type="Proteomes" id="UP001190002"/>
    </source>
</evidence>